<name>A0A326UAH7_THEHA</name>
<dbReference type="InterPro" id="IPR007318">
    <property type="entry name" value="Phopholipid_MeTrfase"/>
</dbReference>
<feature type="transmembrane region" description="Helical" evidence="5">
    <location>
        <begin position="12"/>
        <end position="30"/>
    </location>
</feature>
<dbReference type="AlphaFoldDB" id="A0A326UAH7"/>
<gene>
    <name evidence="6" type="ORF">EI42_01760</name>
</gene>
<feature type="transmembrane region" description="Helical" evidence="5">
    <location>
        <begin position="36"/>
        <end position="55"/>
    </location>
</feature>
<proteinExistence type="predicted"/>
<organism evidence="6 7">
    <name type="scientific">Thermosporothrix hazakensis</name>
    <dbReference type="NCBI Taxonomy" id="644383"/>
    <lineage>
        <taxon>Bacteria</taxon>
        <taxon>Bacillati</taxon>
        <taxon>Chloroflexota</taxon>
        <taxon>Ktedonobacteria</taxon>
        <taxon>Ktedonobacterales</taxon>
        <taxon>Thermosporotrichaceae</taxon>
        <taxon>Thermosporothrix</taxon>
    </lineage>
</organism>
<accession>A0A326UAH7</accession>
<dbReference type="Pfam" id="PF04191">
    <property type="entry name" value="PEMT"/>
    <property type="match status" value="1"/>
</dbReference>
<dbReference type="Proteomes" id="UP000248806">
    <property type="component" value="Unassembled WGS sequence"/>
</dbReference>
<dbReference type="GO" id="GO:0012505">
    <property type="term" value="C:endomembrane system"/>
    <property type="evidence" value="ECO:0007669"/>
    <property type="project" value="UniProtKB-SubCell"/>
</dbReference>
<evidence type="ECO:0000313" key="6">
    <source>
        <dbReference type="EMBL" id="PZW32668.1"/>
    </source>
</evidence>
<keyword evidence="2 5" id="KW-0812">Transmembrane</keyword>
<evidence type="ECO:0000256" key="2">
    <source>
        <dbReference type="ARBA" id="ARBA00022692"/>
    </source>
</evidence>
<reference evidence="6 7" key="1">
    <citation type="submission" date="2018-06" db="EMBL/GenBank/DDBJ databases">
        <title>Genomic Encyclopedia of Archaeal and Bacterial Type Strains, Phase II (KMG-II): from individual species to whole genera.</title>
        <authorList>
            <person name="Goeker M."/>
        </authorList>
    </citation>
    <scope>NUCLEOTIDE SEQUENCE [LARGE SCALE GENOMIC DNA]</scope>
    <source>
        <strain evidence="6 7">ATCC BAA-1881</strain>
    </source>
</reference>
<sequence length="225" mass="25255">MKHLLLQTLQSLLLGVIVFALLLFLPAWTLNYWQGWLFIVVFLGAANAIGIYLALNDPELLERRKRIGPGAETNRAQKIIVSLILVGAIVLLLVCVLDHRFGWSPVPAVVSLLGDALILLGFLIDFFVFRENSYGASNIQVIEGQQVISTGLYAVVRHPMYLGVLVMMLGVPAALGSLWGYLALALMLPVLIWRILDEEKTLKRDLQGYQEYTQKVRYRLIPALW</sequence>
<evidence type="ECO:0000256" key="1">
    <source>
        <dbReference type="ARBA" id="ARBA00004127"/>
    </source>
</evidence>
<keyword evidence="4 5" id="KW-0472">Membrane</keyword>
<keyword evidence="6" id="KW-0808">Transferase</keyword>
<protein>
    <submittedName>
        <fullName evidence="6">Protein-S-isoprenylcysteine O-methyltransferase Ste14</fullName>
    </submittedName>
</protein>
<comment type="caution">
    <text evidence="6">The sequence shown here is derived from an EMBL/GenBank/DDBJ whole genome shotgun (WGS) entry which is preliminary data.</text>
</comment>
<dbReference type="GO" id="GO:0008168">
    <property type="term" value="F:methyltransferase activity"/>
    <property type="evidence" value="ECO:0007669"/>
    <property type="project" value="UniProtKB-KW"/>
</dbReference>
<dbReference type="EMBL" id="QKUF01000004">
    <property type="protein sequence ID" value="PZW32668.1"/>
    <property type="molecule type" value="Genomic_DNA"/>
</dbReference>
<evidence type="ECO:0000256" key="3">
    <source>
        <dbReference type="ARBA" id="ARBA00022989"/>
    </source>
</evidence>
<dbReference type="RefSeq" id="WP_111320922.1">
    <property type="nucleotide sequence ID" value="NZ_BIFX01000002.1"/>
</dbReference>
<dbReference type="Gene3D" id="1.20.120.1630">
    <property type="match status" value="1"/>
</dbReference>
<feature type="transmembrane region" description="Helical" evidence="5">
    <location>
        <begin position="150"/>
        <end position="172"/>
    </location>
</feature>
<evidence type="ECO:0000256" key="4">
    <source>
        <dbReference type="ARBA" id="ARBA00023136"/>
    </source>
</evidence>
<feature type="transmembrane region" description="Helical" evidence="5">
    <location>
        <begin position="109"/>
        <end position="129"/>
    </location>
</feature>
<dbReference type="PANTHER" id="PTHR43847:SF1">
    <property type="entry name" value="BLL3993 PROTEIN"/>
    <property type="match status" value="1"/>
</dbReference>
<evidence type="ECO:0000313" key="7">
    <source>
        <dbReference type="Proteomes" id="UP000248806"/>
    </source>
</evidence>
<comment type="subcellular location">
    <subcellularLocation>
        <location evidence="1">Endomembrane system</location>
        <topology evidence="1">Multi-pass membrane protein</topology>
    </subcellularLocation>
</comment>
<dbReference type="PANTHER" id="PTHR43847">
    <property type="entry name" value="BLL3993 PROTEIN"/>
    <property type="match status" value="1"/>
</dbReference>
<keyword evidence="7" id="KW-1185">Reference proteome</keyword>
<keyword evidence="3 5" id="KW-1133">Transmembrane helix</keyword>
<evidence type="ECO:0000256" key="5">
    <source>
        <dbReference type="SAM" id="Phobius"/>
    </source>
</evidence>
<dbReference type="GO" id="GO:0032259">
    <property type="term" value="P:methylation"/>
    <property type="evidence" value="ECO:0007669"/>
    <property type="project" value="UniProtKB-KW"/>
</dbReference>
<keyword evidence="6" id="KW-0489">Methyltransferase</keyword>
<dbReference type="OrthoDB" id="5471300at2"/>
<dbReference type="InterPro" id="IPR052527">
    <property type="entry name" value="Metal_cation-efflux_comp"/>
</dbReference>
<feature type="transmembrane region" description="Helical" evidence="5">
    <location>
        <begin position="76"/>
        <end position="97"/>
    </location>
</feature>